<dbReference type="RefSeq" id="WP_322878300.1">
    <property type="nucleotide sequence ID" value="NZ_JAVMIP010000008.1"/>
</dbReference>
<gene>
    <name evidence="2" type="ORF">RIF25_09495</name>
</gene>
<keyword evidence="3" id="KW-1185">Reference proteome</keyword>
<protein>
    <submittedName>
        <fullName evidence="2">Uncharacterized protein</fullName>
    </submittedName>
</protein>
<accession>A0AAE4JZN7</accession>
<proteinExistence type="predicted"/>
<dbReference type="AlphaFoldDB" id="A0AAE4JZN7"/>
<comment type="caution">
    <text evidence="2">The sequence shown here is derived from an EMBL/GenBank/DDBJ whole genome shotgun (WGS) entry which is preliminary data.</text>
</comment>
<sequence>MNQSPFPGGLMPSMPGNSSDGAAAIGALCTVLGVGFGWMIAQEQMAQARPPESPGQARNPYRNNREIATVADLEQWVLENQARLPNAPVVLRHLAQLPEQACLDQQTVRNLLTASR</sequence>
<keyword evidence="1" id="KW-1133">Transmembrane helix</keyword>
<dbReference type="Proteomes" id="UP001268256">
    <property type="component" value="Unassembled WGS sequence"/>
</dbReference>
<evidence type="ECO:0000313" key="2">
    <source>
        <dbReference type="EMBL" id="MDS3861042.1"/>
    </source>
</evidence>
<evidence type="ECO:0000256" key="1">
    <source>
        <dbReference type="SAM" id="Phobius"/>
    </source>
</evidence>
<keyword evidence="1" id="KW-0812">Transmembrane</keyword>
<name>A0AAE4JZN7_9CYAN</name>
<reference evidence="3" key="1">
    <citation type="submission" date="2023-07" db="EMBL/GenBank/DDBJ databases">
        <authorList>
            <person name="Luz R."/>
            <person name="Cordeiro R."/>
            <person name="Fonseca A."/>
            <person name="Goncalves V."/>
        </authorList>
    </citation>
    <scope>NUCLEOTIDE SEQUENCE [LARGE SCALE GENOMIC DNA]</scope>
    <source>
        <strain evidence="3">BACA0444</strain>
    </source>
</reference>
<organism evidence="2 3">
    <name type="scientific">Pseudocalidococcus azoricus BACA0444</name>
    <dbReference type="NCBI Taxonomy" id="2918990"/>
    <lineage>
        <taxon>Bacteria</taxon>
        <taxon>Bacillati</taxon>
        <taxon>Cyanobacteriota</taxon>
        <taxon>Cyanophyceae</taxon>
        <taxon>Acaryochloridales</taxon>
        <taxon>Thermosynechococcaceae</taxon>
        <taxon>Pseudocalidococcus</taxon>
        <taxon>Pseudocalidococcus azoricus</taxon>
    </lineage>
</organism>
<feature type="transmembrane region" description="Helical" evidence="1">
    <location>
        <begin position="21"/>
        <end position="41"/>
    </location>
</feature>
<dbReference type="EMBL" id="JAVMIP010000008">
    <property type="protein sequence ID" value="MDS3861042.1"/>
    <property type="molecule type" value="Genomic_DNA"/>
</dbReference>
<evidence type="ECO:0000313" key="3">
    <source>
        <dbReference type="Proteomes" id="UP001268256"/>
    </source>
</evidence>
<keyword evidence="1" id="KW-0472">Membrane</keyword>